<evidence type="ECO:0000256" key="3">
    <source>
        <dbReference type="ARBA" id="ARBA00023163"/>
    </source>
</evidence>
<dbReference type="InterPro" id="IPR028082">
    <property type="entry name" value="Peripla_BP_I"/>
</dbReference>
<dbReference type="Gene3D" id="1.10.260.40">
    <property type="entry name" value="lambda repressor-like DNA-binding domains"/>
    <property type="match status" value="1"/>
</dbReference>
<protein>
    <submittedName>
        <fullName evidence="5">LacI family DNA-binding transcriptional regulator</fullName>
    </submittedName>
    <submittedName>
        <fullName evidence="6">LacI family transcriptional regulator</fullName>
    </submittedName>
    <submittedName>
        <fullName evidence="7">Transcriptional regulator (Lacl family)</fullName>
    </submittedName>
</protein>
<reference evidence="6 8" key="1">
    <citation type="journal article" date="2016" name="BMC Genomics">
        <title>Consensus pan-genome assembly of the specialised wine bacterium Oenococcus oeni.</title>
        <authorList>
            <person name="Sternes P.R."/>
            <person name="Borneman A.R."/>
        </authorList>
    </citation>
    <scope>NUCLEOTIDE SEQUENCE [LARGE SCALE GENOMIC DNA]</scope>
    <source>
        <strain evidence="6 8">AWRIB661</strain>
    </source>
</reference>
<evidence type="ECO:0000313" key="6">
    <source>
        <dbReference type="EMBL" id="OIM21608.1"/>
    </source>
</evidence>
<evidence type="ECO:0000256" key="1">
    <source>
        <dbReference type="ARBA" id="ARBA00023015"/>
    </source>
</evidence>
<evidence type="ECO:0000313" key="8">
    <source>
        <dbReference type="Proteomes" id="UP000181728"/>
    </source>
</evidence>
<proteinExistence type="predicted"/>
<gene>
    <name evidence="7" type="primary">ccpA</name>
    <name evidence="6" type="ORF">ATX59_03250</name>
    <name evidence="5" type="ORF">GA838_08365</name>
    <name evidence="7" type="ORF">OENI_0649</name>
</gene>
<dbReference type="EMBL" id="MLOK01000029">
    <property type="protein sequence ID" value="OIM21608.1"/>
    <property type="molecule type" value="Genomic_DNA"/>
</dbReference>
<dbReference type="InterPro" id="IPR001761">
    <property type="entry name" value="Peripla_BP/Lac1_sug-bd_dom"/>
</dbReference>
<dbReference type="Proteomes" id="UP000181728">
    <property type="component" value="Unassembled WGS sequence"/>
</dbReference>
<dbReference type="RefSeq" id="WP_002820135.1">
    <property type="nucleotide sequence ID" value="NZ_CP014324.1"/>
</dbReference>
<dbReference type="Proteomes" id="UP000294726">
    <property type="component" value="Chromosome"/>
</dbReference>
<dbReference type="PANTHER" id="PTHR30146">
    <property type="entry name" value="LACI-RELATED TRANSCRIPTIONAL REPRESSOR"/>
    <property type="match status" value="1"/>
</dbReference>
<dbReference type="InterPro" id="IPR010982">
    <property type="entry name" value="Lambda_DNA-bd_dom_sf"/>
</dbReference>
<dbReference type="SUPFAM" id="SSF53822">
    <property type="entry name" value="Periplasmic binding protein-like I"/>
    <property type="match status" value="1"/>
</dbReference>
<dbReference type="FunFam" id="1.10.260.40:FF:000002">
    <property type="entry name" value="HTH-type transcriptional repressor PurR"/>
    <property type="match status" value="1"/>
</dbReference>
<dbReference type="SMART" id="SM00354">
    <property type="entry name" value="HTH_LACI"/>
    <property type="match status" value="1"/>
</dbReference>
<dbReference type="PANTHER" id="PTHR30146:SF150">
    <property type="entry name" value="ARABINOSE METABOLISM TRANSCRIPTIONAL REPRESSOR"/>
    <property type="match status" value="1"/>
</dbReference>
<dbReference type="Gene3D" id="3.40.50.2300">
    <property type="match status" value="2"/>
</dbReference>
<evidence type="ECO:0000313" key="9">
    <source>
        <dbReference type="Proteomes" id="UP000294726"/>
    </source>
</evidence>
<dbReference type="CDD" id="cd01392">
    <property type="entry name" value="HTH_LacI"/>
    <property type="match status" value="1"/>
</dbReference>
<accession>A0A6N4A7R7</accession>
<dbReference type="InterPro" id="IPR000843">
    <property type="entry name" value="HTH_LacI"/>
</dbReference>
<name>A0A6N4A7R7_OENOE</name>
<dbReference type="Pfam" id="PF00532">
    <property type="entry name" value="Peripla_BP_1"/>
    <property type="match status" value="1"/>
</dbReference>
<dbReference type="AlphaFoldDB" id="A0A6N4A7R7"/>
<keyword evidence="1" id="KW-0805">Transcription regulation</keyword>
<dbReference type="Proteomes" id="UP001281024">
    <property type="component" value="Unassembled WGS sequence"/>
</dbReference>
<evidence type="ECO:0000313" key="5">
    <source>
        <dbReference type="EMBL" id="MDV7715744.1"/>
    </source>
</evidence>
<evidence type="ECO:0000256" key="2">
    <source>
        <dbReference type="ARBA" id="ARBA00023125"/>
    </source>
</evidence>
<dbReference type="GO" id="GO:0000976">
    <property type="term" value="F:transcription cis-regulatory region binding"/>
    <property type="evidence" value="ECO:0007669"/>
    <property type="project" value="TreeGrafter"/>
</dbReference>
<dbReference type="EMBL" id="LR031358">
    <property type="protein sequence ID" value="VDB97717.1"/>
    <property type="molecule type" value="Genomic_DNA"/>
</dbReference>
<organism evidence="6 8">
    <name type="scientific">Oenococcus oeni</name>
    <name type="common">Leuconostoc oenos</name>
    <dbReference type="NCBI Taxonomy" id="1247"/>
    <lineage>
        <taxon>Bacteria</taxon>
        <taxon>Bacillati</taxon>
        <taxon>Bacillota</taxon>
        <taxon>Bacilli</taxon>
        <taxon>Lactobacillales</taxon>
        <taxon>Lactobacillaceae</taxon>
        <taxon>Oenococcus</taxon>
    </lineage>
</organism>
<keyword evidence="3" id="KW-0804">Transcription</keyword>
<reference evidence="7 9" key="2">
    <citation type="submission" date="2018-08" db="EMBL/GenBank/DDBJ databases">
        <authorList>
            <person name="Lorentzen P. G. S. M."/>
        </authorList>
    </citation>
    <scope>NUCLEOTIDE SEQUENCE [LARGE SCALE GENOMIC DNA]</scope>
    <source>
        <strain evidence="7 9">CRBO_1381</strain>
    </source>
</reference>
<dbReference type="GeneID" id="75066239"/>
<reference evidence="5" key="3">
    <citation type="submission" date="2019-10" db="EMBL/GenBank/DDBJ databases">
        <title>Malate fermentation in French cider.</title>
        <authorList>
            <person name="Cousin F.J."/>
            <person name="Medina Fernandez S."/>
            <person name="Misery B."/>
            <person name="Laplace J.-M."/>
            <person name="Cretenet M."/>
        </authorList>
    </citation>
    <scope>NUCLEOTIDE SEQUENCE</scope>
    <source>
        <strain evidence="5">UCMA15129</strain>
    </source>
</reference>
<dbReference type="EMBL" id="WERV01000007">
    <property type="protein sequence ID" value="MDV7715744.1"/>
    <property type="molecule type" value="Genomic_DNA"/>
</dbReference>
<dbReference type="GO" id="GO:0003700">
    <property type="term" value="F:DNA-binding transcription factor activity"/>
    <property type="evidence" value="ECO:0007669"/>
    <property type="project" value="TreeGrafter"/>
</dbReference>
<evidence type="ECO:0000313" key="7">
    <source>
        <dbReference type="EMBL" id="VDB97717.1"/>
    </source>
</evidence>
<dbReference type="SUPFAM" id="SSF47413">
    <property type="entry name" value="lambda repressor-like DNA-binding domains"/>
    <property type="match status" value="1"/>
</dbReference>
<evidence type="ECO:0000259" key="4">
    <source>
        <dbReference type="PROSITE" id="PS50932"/>
    </source>
</evidence>
<keyword evidence="2 5" id="KW-0238">DNA-binding</keyword>
<dbReference type="PROSITE" id="PS50932">
    <property type="entry name" value="HTH_LACI_2"/>
    <property type="match status" value="1"/>
</dbReference>
<sequence length="328" mass="35785">MTDNKQPTIYDVSERVGVSLATVSRVVNNNGKVKSETRQKVLKAIKELNYRPNAMAKGLASSKTTMIGMVMPDLTDLYYAELAQGIDAVAKIYKYSVTLAVSDENPEAEKAALNTLIDKHVDGMIYMGNKTSGEMLKLLEDSPFPVVFAGSVDPQGKLPSVNINYVKAFSQAGEMLKKSDLDESEVALVDNPGEGSLSSLRQQGFLNAVSGGKIYESDDDYQAGYNLAQHLYEDGIKAVIVGEDEPALGILNYMQDNGIKVPDQFQIISSNDTKLVKMARPAISSVTQPKFDIGAVAMRLLTKLMSGQEIDDSKVVLPHEFVMRDTTK</sequence>
<dbReference type="Pfam" id="PF00356">
    <property type="entry name" value="LacI"/>
    <property type="match status" value="1"/>
</dbReference>
<feature type="domain" description="HTH lacI-type" evidence="4">
    <location>
        <begin position="7"/>
        <end position="61"/>
    </location>
</feature>